<dbReference type="CDD" id="cd00063">
    <property type="entry name" value="FN3"/>
    <property type="match status" value="2"/>
</dbReference>
<dbReference type="InterPro" id="IPR051024">
    <property type="entry name" value="GlcNAc_Chitin_IntDeg"/>
</dbReference>
<keyword evidence="4" id="KW-0378">Hydrolase</keyword>
<sequence length="459" mass="50575">MNTKLSSKFKKLSKGKKGISATILVAGIMGMLTIPENVYAHGFVEKPSSRAALCSQKYDALNLNCGNVMYEPQSLEAPKGFPQGGPIDGKIASAGGLFGGILDQQTVDRWFKNTITGGPNTFTWKYTAPHATSKWHYYITKKGWNPNKPLTRADFEPIGTVEHNGSAASNNISHTINVPTDRNGYHVILAVWDVADTSNAFYNVIDVNLINNDNSDKQPPTKPQGLHVLKVTPHSIGLKWDAASDNIGVKEYQVFRNGKSIGSVFGTTFTDTKLQTNTEYVYTIKAIDVAGNMSEESQPITVKTMEEVPDTEAPTQPTTLHAMEVTNSSVNLMWSASEDNVEVDHYVIYREVAGGKPIKIGTTDTTSFIDKNLQANTTYTYTVTAIDTAENESMESNKLTVTTKEQSSSFAKWDPYKAYTKGDKVEYQGKLYEAVQSYQGNGDPNWIFALSLWKPLETK</sequence>
<dbReference type="SUPFAM" id="SSF81296">
    <property type="entry name" value="E set domains"/>
    <property type="match status" value="1"/>
</dbReference>
<dbReference type="GO" id="GO:0004553">
    <property type="term" value="F:hydrolase activity, hydrolyzing O-glycosyl compounds"/>
    <property type="evidence" value="ECO:0007669"/>
    <property type="project" value="InterPro"/>
</dbReference>
<dbReference type="GO" id="GO:0000272">
    <property type="term" value="P:polysaccharide catabolic process"/>
    <property type="evidence" value="ECO:0007669"/>
    <property type="project" value="UniProtKB-KW"/>
</dbReference>
<evidence type="ECO:0000256" key="6">
    <source>
        <dbReference type="ARBA" id="ARBA00023295"/>
    </source>
</evidence>
<feature type="domain" description="Fibronectin type-III" evidence="8">
    <location>
        <begin position="219"/>
        <end position="307"/>
    </location>
</feature>
<evidence type="ECO:0000259" key="8">
    <source>
        <dbReference type="PROSITE" id="PS50853"/>
    </source>
</evidence>
<dbReference type="SMART" id="SM00060">
    <property type="entry name" value="FN3"/>
    <property type="match status" value="2"/>
</dbReference>
<dbReference type="InterPro" id="IPR003961">
    <property type="entry name" value="FN3_dom"/>
</dbReference>
<reference evidence="9 10" key="1">
    <citation type="submission" date="2016-08" db="EMBL/GenBank/DDBJ databases">
        <authorList>
            <person name="Loux V."/>
            <person name="Rue O."/>
        </authorList>
    </citation>
    <scope>NUCLEOTIDE SEQUENCE [LARGE SCALE GENOMIC DNA]</scope>
    <source>
        <strain evidence="9 10">AFSSA_08CEB44bac</strain>
    </source>
</reference>
<dbReference type="InterPro" id="IPR036116">
    <property type="entry name" value="FN3_sf"/>
</dbReference>
<dbReference type="Pfam" id="PF00041">
    <property type="entry name" value="fn3"/>
    <property type="match status" value="2"/>
</dbReference>
<dbReference type="RefSeq" id="WP_087098930.1">
    <property type="nucleotide sequence ID" value="NZ_CP066179.1"/>
</dbReference>
<dbReference type="Pfam" id="PF03067">
    <property type="entry name" value="LPMO_10"/>
    <property type="match status" value="1"/>
</dbReference>
<dbReference type="PANTHER" id="PTHR34823:SF1">
    <property type="entry name" value="CHITIN-BINDING TYPE-4 DOMAIN-CONTAINING PROTEIN"/>
    <property type="match status" value="1"/>
</dbReference>
<dbReference type="SUPFAM" id="SSF49265">
    <property type="entry name" value="Fibronectin type III"/>
    <property type="match status" value="1"/>
</dbReference>
<evidence type="ECO:0000313" key="10">
    <source>
        <dbReference type="Proteomes" id="UP000242164"/>
    </source>
</evidence>
<evidence type="ECO:0000256" key="7">
    <source>
        <dbReference type="ARBA" id="ARBA00023326"/>
    </source>
</evidence>
<accession>A0AAX2CHX9</accession>
<dbReference type="InterPro" id="IPR013783">
    <property type="entry name" value="Ig-like_fold"/>
</dbReference>
<dbReference type="PANTHER" id="PTHR34823">
    <property type="entry name" value="GLCNAC-BINDING PROTEIN A"/>
    <property type="match status" value="1"/>
</dbReference>
<dbReference type="InterPro" id="IPR003610">
    <property type="entry name" value="CBM5/12"/>
</dbReference>
<keyword evidence="2" id="KW-0964">Secreted</keyword>
<evidence type="ECO:0000256" key="5">
    <source>
        <dbReference type="ARBA" id="ARBA00023277"/>
    </source>
</evidence>
<organism evidence="9 10">
    <name type="scientific">Bacillus cytotoxicus</name>
    <dbReference type="NCBI Taxonomy" id="580165"/>
    <lineage>
        <taxon>Bacteria</taxon>
        <taxon>Bacillati</taxon>
        <taxon>Bacillota</taxon>
        <taxon>Bacilli</taxon>
        <taxon>Bacillales</taxon>
        <taxon>Bacillaceae</taxon>
        <taxon>Bacillus</taxon>
        <taxon>Bacillus cereus group</taxon>
    </lineage>
</organism>
<comment type="caution">
    <text evidence="9">The sequence shown here is derived from an EMBL/GenBank/DDBJ whole genome shotgun (WGS) entry which is preliminary data.</text>
</comment>
<keyword evidence="5" id="KW-0119">Carbohydrate metabolism</keyword>
<gene>
    <name evidence="9" type="ORF">BCB44BAC_02517</name>
</gene>
<dbReference type="Pfam" id="PF02839">
    <property type="entry name" value="CBM_5_12"/>
    <property type="match status" value="1"/>
</dbReference>
<proteinExistence type="predicted"/>
<evidence type="ECO:0000256" key="3">
    <source>
        <dbReference type="ARBA" id="ARBA00022729"/>
    </source>
</evidence>
<dbReference type="EMBL" id="FMIK01000030">
    <property type="protein sequence ID" value="SCL95233.1"/>
    <property type="molecule type" value="Genomic_DNA"/>
</dbReference>
<feature type="domain" description="Fibronectin type-III" evidence="8">
    <location>
        <begin position="316"/>
        <end position="406"/>
    </location>
</feature>
<evidence type="ECO:0000313" key="9">
    <source>
        <dbReference type="EMBL" id="SCL95233.1"/>
    </source>
</evidence>
<dbReference type="CDD" id="cd21177">
    <property type="entry name" value="LPMO_AA10"/>
    <property type="match status" value="1"/>
</dbReference>
<keyword evidence="6" id="KW-0326">Glycosidase</keyword>
<dbReference type="PROSITE" id="PS50853">
    <property type="entry name" value="FN3"/>
    <property type="match status" value="2"/>
</dbReference>
<dbReference type="AlphaFoldDB" id="A0AAX2CHX9"/>
<evidence type="ECO:0000256" key="2">
    <source>
        <dbReference type="ARBA" id="ARBA00022525"/>
    </source>
</evidence>
<dbReference type="InterPro" id="IPR036573">
    <property type="entry name" value="CBM_sf_5/12"/>
</dbReference>
<protein>
    <submittedName>
        <fullName evidence="9">Chitin-binding domain 3 protein</fullName>
    </submittedName>
</protein>
<keyword evidence="3" id="KW-0732">Signal</keyword>
<dbReference type="FunFam" id="2.60.40.10:FF:001114">
    <property type="entry name" value="Chitinase A1"/>
    <property type="match status" value="2"/>
</dbReference>
<dbReference type="Gene3D" id="2.60.40.10">
    <property type="entry name" value="Immunoglobulins"/>
    <property type="match status" value="2"/>
</dbReference>
<dbReference type="InterPro" id="IPR014756">
    <property type="entry name" value="Ig_E-set"/>
</dbReference>
<dbReference type="Gene3D" id="2.70.50.50">
    <property type="entry name" value="chitin-binding protein cbp21"/>
    <property type="match status" value="1"/>
</dbReference>
<dbReference type="GO" id="GO:0030246">
    <property type="term" value="F:carbohydrate binding"/>
    <property type="evidence" value="ECO:0007669"/>
    <property type="project" value="InterPro"/>
</dbReference>
<dbReference type="SUPFAM" id="SSF51055">
    <property type="entry name" value="Carbohydrate binding domain"/>
    <property type="match status" value="1"/>
</dbReference>
<dbReference type="Gene3D" id="2.10.10.20">
    <property type="entry name" value="Carbohydrate-binding module superfamily 5/12"/>
    <property type="match status" value="1"/>
</dbReference>
<name>A0AAX2CHX9_9BACI</name>
<evidence type="ECO:0000256" key="1">
    <source>
        <dbReference type="ARBA" id="ARBA00004613"/>
    </source>
</evidence>
<dbReference type="FunFam" id="2.70.50.50:FF:000001">
    <property type="entry name" value="Chitin-binding protein"/>
    <property type="match status" value="1"/>
</dbReference>
<evidence type="ECO:0000256" key="4">
    <source>
        <dbReference type="ARBA" id="ARBA00022801"/>
    </source>
</evidence>
<keyword evidence="7" id="KW-0624">Polysaccharide degradation</keyword>
<dbReference type="Proteomes" id="UP000242164">
    <property type="component" value="Unassembled WGS sequence"/>
</dbReference>
<dbReference type="InterPro" id="IPR004302">
    <property type="entry name" value="Cellulose/chitin-bd_N"/>
</dbReference>
<dbReference type="GO" id="GO:0005576">
    <property type="term" value="C:extracellular region"/>
    <property type="evidence" value="ECO:0007669"/>
    <property type="project" value="UniProtKB-SubCell"/>
</dbReference>
<comment type="subcellular location">
    <subcellularLocation>
        <location evidence="1">Secreted</location>
    </subcellularLocation>
</comment>